<comment type="caution">
    <text evidence="1">The sequence shown here is derived from an EMBL/GenBank/DDBJ whole genome shotgun (WGS) entry which is preliminary data.</text>
</comment>
<reference evidence="1" key="1">
    <citation type="submission" date="2022-09" db="EMBL/GenBank/DDBJ databases">
        <title>Fusarium specimens isolated from Avocado Roots.</title>
        <authorList>
            <person name="Stajich J."/>
            <person name="Roper C."/>
            <person name="Heimlech-Rivalta G."/>
        </authorList>
    </citation>
    <scope>NUCLEOTIDE SEQUENCE</scope>
    <source>
        <strain evidence="1">CF00136</strain>
    </source>
</reference>
<dbReference type="Proteomes" id="UP001152049">
    <property type="component" value="Unassembled WGS sequence"/>
</dbReference>
<evidence type="ECO:0000313" key="1">
    <source>
        <dbReference type="EMBL" id="KAJ4262931.1"/>
    </source>
</evidence>
<dbReference type="AlphaFoldDB" id="A0A9W8S0N9"/>
<proteinExistence type="predicted"/>
<dbReference type="EMBL" id="JAOQAZ010000011">
    <property type="protein sequence ID" value="KAJ4262931.1"/>
    <property type="molecule type" value="Genomic_DNA"/>
</dbReference>
<name>A0A9W8S0N9_9HYPO</name>
<organism evidence="1 2">
    <name type="scientific">Fusarium torreyae</name>
    <dbReference type="NCBI Taxonomy" id="1237075"/>
    <lineage>
        <taxon>Eukaryota</taxon>
        <taxon>Fungi</taxon>
        <taxon>Dikarya</taxon>
        <taxon>Ascomycota</taxon>
        <taxon>Pezizomycotina</taxon>
        <taxon>Sordariomycetes</taxon>
        <taxon>Hypocreomycetidae</taxon>
        <taxon>Hypocreales</taxon>
        <taxon>Nectriaceae</taxon>
        <taxon>Fusarium</taxon>
    </lineage>
</organism>
<evidence type="ECO:0000313" key="2">
    <source>
        <dbReference type="Proteomes" id="UP001152049"/>
    </source>
</evidence>
<gene>
    <name evidence="1" type="ORF">NW762_006544</name>
</gene>
<accession>A0A9W8S0N9</accession>
<sequence length="371" mass="40686">MPDSSTSVPVQCWDSVVIPAQIFQLKSDGPTAVSAELMKLFGIWDPEGALIGQRFESSSGPNSNVLFSSNICARAMIYQGTRDGLQAAANAAGLYQKAHEINAWVFGVSTLPLVWGSPPPGYRKAEIRPRFAPIEKNFKAPEGNSHKLNLSTRDIAAILVPVDPVMMQTPYPVGFNPVLLEIVLEQAHSDTTPHIASSFESNPQPSTPDKDAMLVSHIKIANDLQIKGLTSAFRYLMAINIDGYQSHGQMLSKIVATGLPVKETELLNLWSTMLDDCRDLPMIRISQGKTDMALRRIARELITVGAAHRLREFLDGTVGSRNDRFRCLRCVCVHGKDAPVMSSRKGCSKHKDSPLVDVMDTSEGKKLLFTD</sequence>
<keyword evidence="2" id="KW-1185">Reference proteome</keyword>
<protein>
    <submittedName>
        <fullName evidence="1">Uncharacterized protein</fullName>
    </submittedName>
</protein>